<keyword evidence="2" id="KW-0813">Transport</keyword>
<dbReference type="AlphaFoldDB" id="A0A545W5Q7"/>
<reference evidence="7 8" key="1">
    <citation type="journal article" date="2019" name="Appl. Microbiol. Biotechnol.">
        <title>Genome sequence of Isaria javanica and comparative genome analysis insights into family S53 peptidase evolution in fungal entomopathogens.</title>
        <authorList>
            <person name="Lin R."/>
            <person name="Zhang X."/>
            <person name="Xin B."/>
            <person name="Zou M."/>
            <person name="Gao Y."/>
            <person name="Qin F."/>
            <person name="Hu Q."/>
            <person name="Xie B."/>
            <person name="Cheng X."/>
        </authorList>
    </citation>
    <scope>NUCLEOTIDE SEQUENCE [LARGE SCALE GENOMIC DNA]</scope>
    <source>
        <strain evidence="7 8">IJ1G</strain>
    </source>
</reference>
<dbReference type="PANTHER" id="PTHR47789:SF1">
    <property type="entry name" value="LAS SEVENTEEN-BINDING PROTEIN 5"/>
    <property type="match status" value="1"/>
</dbReference>
<feature type="compositionally biased region" description="Low complexity" evidence="4">
    <location>
        <begin position="230"/>
        <end position="250"/>
    </location>
</feature>
<feature type="compositionally biased region" description="Pro residues" evidence="4">
    <location>
        <begin position="412"/>
        <end position="427"/>
    </location>
</feature>
<dbReference type="InterPro" id="IPR002014">
    <property type="entry name" value="VHS_dom"/>
</dbReference>
<dbReference type="PANTHER" id="PTHR47789">
    <property type="entry name" value="LAS SEVENTEEN-BINDING PROTEIN 5"/>
    <property type="match status" value="1"/>
</dbReference>
<comment type="subunit">
    <text evidence="1">Component of the ESCRT-0 complex composed of HSE1 and VPS27.</text>
</comment>
<keyword evidence="3" id="KW-0653">Protein transport</keyword>
<organism evidence="7 8">
    <name type="scientific">Cordyceps javanica</name>
    <dbReference type="NCBI Taxonomy" id="43265"/>
    <lineage>
        <taxon>Eukaryota</taxon>
        <taxon>Fungi</taxon>
        <taxon>Dikarya</taxon>
        <taxon>Ascomycota</taxon>
        <taxon>Pezizomycotina</taxon>
        <taxon>Sordariomycetes</taxon>
        <taxon>Hypocreomycetidae</taxon>
        <taxon>Hypocreales</taxon>
        <taxon>Cordycipitaceae</taxon>
        <taxon>Cordyceps</taxon>
    </lineage>
</organism>
<dbReference type="Gene3D" id="1.20.58.160">
    <property type="match status" value="1"/>
</dbReference>
<dbReference type="GO" id="GO:0051666">
    <property type="term" value="P:actin cortical patch localization"/>
    <property type="evidence" value="ECO:0007669"/>
    <property type="project" value="TreeGrafter"/>
</dbReference>
<dbReference type="GO" id="GO:0007015">
    <property type="term" value="P:actin filament organization"/>
    <property type="evidence" value="ECO:0007669"/>
    <property type="project" value="InterPro"/>
</dbReference>
<evidence type="ECO:0000313" key="7">
    <source>
        <dbReference type="EMBL" id="TQV97516.1"/>
    </source>
</evidence>
<dbReference type="EMBL" id="SPUK01000004">
    <property type="protein sequence ID" value="TQV97516.1"/>
    <property type="molecule type" value="Genomic_DNA"/>
</dbReference>
<evidence type="ECO:0000256" key="1">
    <source>
        <dbReference type="ARBA" id="ARBA00011446"/>
    </source>
</evidence>
<feature type="compositionally biased region" description="Basic and acidic residues" evidence="4">
    <location>
        <begin position="171"/>
        <end position="180"/>
    </location>
</feature>
<gene>
    <name evidence="7" type="ORF">IF1G_03259</name>
</gene>
<evidence type="ECO:0000256" key="3">
    <source>
        <dbReference type="ARBA" id="ARBA00022927"/>
    </source>
</evidence>
<dbReference type="InterPro" id="IPR004152">
    <property type="entry name" value="GAT_dom"/>
</dbReference>
<dbReference type="CDD" id="cd16980">
    <property type="entry name" value="VHS_Lsb5"/>
    <property type="match status" value="1"/>
</dbReference>
<dbReference type="GO" id="GO:0030479">
    <property type="term" value="C:actin cortical patch"/>
    <property type="evidence" value="ECO:0007669"/>
    <property type="project" value="TreeGrafter"/>
</dbReference>
<keyword evidence="8" id="KW-1185">Reference proteome</keyword>
<dbReference type="Gene3D" id="1.25.40.90">
    <property type="match status" value="1"/>
</dbReference>
<dbReference type="PROSITE" id="PS50179">
    <property type="entry name" value="VHS"/>
    <property type="match status" value="1"/>
</dbReference>
<dbReference type="InterPro" id="IPR038425">
    <property type="entry name" value="GAT_sf"/>
</dbReference>
<dbReference type="Pfam" id="PF03127">
    <property type="entry name" value="GAT"/>
    <property type="match status" value="1"/>
</dbReference>
<evidence type="ECO:0000256" key="2">
    <source>
        <dbReference type="ARBA" id="ARBA00022448"/>
    </source>
</evidence>
<feature type="region of interest" description="Disordered" evidence="4">
    <location>
        <begin position="390"/>
        <end position="467"/>
    </location>
</feature>
<feature type="compositionally biased region" description="Acidic residues" evidence="4">
    <location>
        <begin position="431"/>
        <end position="447"/>
    </location>
</feature>
<comment type="caution">
    <text evidence="7">The sequence shown here is derived from an EMBL/GenBank/DDBJ whole genome shotgun (WGS) entry which is preliminary data.</text>
</comment>
<dbReference type="GO" id="GO:0043130">
    <property type="term" value="F:ubiquitin binding"/>
    <property type="evidence" value="ECO:0007669"/>
    <property type="project" value="InterPro"/>
</dbReference>
<protein>
    <submittedName>
        <fullName evidence="7">VHS domain-containing protein</fullName>
    </submittedName>
</protein>
<dbReference type="Proteomes" id="UP000315783">
    <property type="component" value="Unassembled WGS sequence"/>
</dbReference>
<feature type="domain" description="GAT" evidence="6">
    <location>
        <begin position="263"/>
        <end position="351"/>
    </location>
</feature>
<accession>A0A545W5Q7</accession>
<dbReference type="SUPFAM" id="SSF48464">
    <property type="entry name" value="ENTH/VHS domain"/>
    <property type="match status" value="1"/>
</dbReference>
<dbReference type="SUPFAM" id="SSF89009">
    <property type="entry name" value="GAT-like domain"/>
    <property type="match status" value="1"/>
</dbReference>
<dbReference type="OrthoDB" id="10068368at2759"/>
<dbReference type="InterPro" id="IPR008942">
    <property type="entry name" value="ENTH_VHS"/>
</dbReference>
<feature type="region of interest" description="Disordered" evidence="4">
    <location>
        <begin position="165"/>
        <end position="264"/>
    </location>
</feature>
<dbReference type="STRING" id="43265.A0A545W5Q7"/>
<evidence type="ECO:0000256" key="4">
    <source>
        <dbReference type="SAM" id="MobiDB-lite"/>
    </source>
</evidence>
<dbReference type="GO" id="GO:0035091">
    <property type="term" value="F:phosphatidylinositol binding"/>
    <property type="evidence" value="ECO:0007669"/>
    <property type="project" value="InterPro"/>
</dbReference>
<name>A0A545W5Q7_9HYPO</name>
<dbReference type="GO" id="GO:0015031">
    <property type="term" value="P:protein transport"/>
    <property type="evidence" value="ECO:0007669"/>
    <property type="project" value="UniProtKB-KW"/>
</dbReference>
<dbReference type="GO" id="GO:0006897">
    <property type="term" value="P:endocytosis"/>
    <property type="evidence" value="ECO:0007669"/>
    <property type="project" value="InterPro"/>
</dbReference>
<dbReference type="SMART" id="SM00288">
    <property type="entry name" value="VHS"/>
    <property type="match status" value="1"/>
</dbReference>
<dbReference type="InterPro" id="IPR044103">
    <property type="entry name" value="GAT_LSB5"/>
</dbReference>
<proteinExistence type="predicted"/>
<dbReference type="GO" id="GO:0007034">
    <property type="term" value="P:vacuolar transport"/>
    <property type="evidence" value="ECO:0007669"/>
    <property type="project" value="UniProtKB-ARBA"/>
</dbReference>
<dbReference type="PROSITE" id="PS50909">
    <property type="entry name" value="GAT"/>
    <property type="match status" value="1"/>
</dbReference>
<dbReference type="Pfam" id="PF00790">
    <property type="entry name" value="VHS"/>
    <property type="match status" value="1"/>
</dbReference>
<evidence type="ECO:0000259" key="5">
    <source>
        <dbReference type="PROSITE" id="PS50179"/>
    </source>
</evidence>
<dbReference type="InterPro" id="IPR045007">
    <property type="entry name" value="LSB5"/>
</dbReference>
<feature type="domain" description="VHS" evidence="5">
    <location>
        <begin position="40"/>
        <end position="169"/>
    </location>
</feature>
<dbReference type="CDD" id="cd14232">
    <property type="entry name" value="GAT_LSB5"/>
    <property type="match status" value="1"/>
</dbReference>
<evidence type="ECO:0000313" key="8">
    <source>
        <dbReference type="Proteomes" id="UP000315783"/>
    </source>
</evidence>
<sequence>MLLTLRSPGVGELSADIARARARAYKQKPYSAVTATIENLTAEDFAEDDLSGIVELVEAIKLQASGPTEAARAIRKKLKYGNVHRQVRALALLDGLIQNAGPRFQRTFADEPLLERLRVCGSSDLSDPAVRTKCRELFRQWGAQYANTPGLERIARLHKELPKRKVGVTQERSKVIRETEANPFGDEEEEEATRRAAAAAAAATTTPSAASSHKPARSTPLPPGGGGGFFSSLTKDPSSSSSKKSSSSSGRKGGKRRPFNLEAEKEQMKTVIAESSIASTNLLNALQSINRERERISANPTAVQHFEACKQLRRRVLRYIHHVEHEQWLGGLLHANDELVHALMTYEQLDQSIDADSDSDDEIAEQAHLYKMVAAQKGRDMSVVTATHETPAVDRLTLNEPSPVTARTPARLGPPPSRAAKVPPPVVAPGDDLESASDEDEDEDDPFGDSHVVVGTPAAVERQQPRW</sequence>
<feature type="compositionally biased region" description="Low complexity" evidence="4">
    <location>
        <begin position="195"/>
        <end position="212"/>
    </location>
</feature>
<evidence type="ECO:0000259" key="6">
    <source>
        <dbReference type="PROSITE" id="PS50909"/>
    </source>
</evidence>